<feature type="transmembrane region" description="Helical" evidence="6">
    <location>
        <begin position="99"/>
        <end position="120"/>
    </location>
</feature>
<gene>
    <name evidence="8" type="ordered locus">Arch_1031</name>
</gene>
<dbReference type="PROSITE" id="PS50850">
    <property type="entry name" value="MFS"/>
    <property type="match status" value="1"/>
</dbReference>
<feature type="transmembrane region" description="Helical" evidence="6">
    <location>
        <begin position="318"/>
        <end position="335"/>
    </location>
</feature>
<name>D7BPA2_ARCHD</name>
<dbReference type="EMBL" id="CP002045">
    <property type="protein sequence ID" value="ADH92751.1"/>
    <property type="molecule type" value="Genomic_DNA"/>
</dbReference>
<feature type="transmembrane region" description="Helical" evidence="6">
    <location>
        <begin position="74"/>
        <end position="93"/>
    </location>
</feature>
<feature type="transmembrane region" description="Helical" evidence="6">
    <location>
        <begin position="193"/>
        <end position="212"/>
    </location>
</feature>
<keyword evidence="4 6" id="KW-1133">Transmembrane helix</keyword>
<dbReference type="Gene3D" id="1.20.1720.10">
    <property type="entry name" value="Multidrug resistance protein D"/>
    <property type="match status" value="1"/>
</dbReference>
<evidence type="ECO:0000313" key="9">
    <source>
        <dbReference type="Proteomes" id="UP000000376"/>
    </source>
</evidence>
<keyword evidence="3 6" id="KW-0812">Transmembrane</keyword>
<dbReference type="SUPFAM" id="SSF103473">
    <property type="entry name" value="MFS general substrate transporter"/>
    <property type="match status" value="1"/>
</dbReference>
<organism evidence="8 9">
    <name type="scientific">Arcanobacterium haemolyticum (strain ATCC 9345 / DSM 20595 / CCM 5947 / CCUG 17215 / LMG 16163 / NBRC 15585 / NCTC 8452 / 11018)</name>
    <dbReference type="NCBI Taxonomy" id="644284"/>
    <lineage>
        <taxon>Bacteria</taxon>
        <taxon>Bacillati</taxon>
        <taxon>Actinomycetota</taxon>
        <taxon>Actinomycetes</taxon>
        <taxon>Actinomycetales</taxon>
        <taxon>Actinomycetaceae</taxon>
        <taxon>Arcanobacterium</taxon>
    </lineage>
</organism>
<evidence type="ECO:0000256" key="5">
    <source>
        <dbReference type="ARBA" id="ARBA00023136"/>
    </source>
</evidence>
<dbReference type="AlphaFoldDB" id="D7BPA2"/>
<dbReference type="STRING" id="644284.Arch_1031"/>
<keyword evidence="2" id="KW-0813">Transport</keyword>
<dbReference type="GO" id="GO:0005886">
    <property type="term" value="C:plasma membrane"/>
    <property type="evidence" value="ECO:0007669"/>
    <property type="project" value="UniProtKB-SubCell"/>
</dbReference>
<reference evidence="8 9" key="1">
    <citation type="journal article" date="2010" name="Stand. Genomic Sci.">
        <title>Complete genome sequence of Arcanobacterium haemolyticum type strain (11018).</title>
        <authorList>
            <person name="Yasawong M."/>
            <person name="Teshima H."/>
            <person name="Lapidus A."/>
            <person name="Nolan M."/>
            <person name="Lucas S."/>
            <person name="Glavina Del Rio T."/>
            <person name="Tice H."/>
            <person name="Cheng J."/>
            <person name="Bruce D."/>
            <person name="Detter C."/>
            <person name="Tapia R."/>
            <person name="Han C."/>
            <person name="Goodwin L."/>
            <person name="Pitluck S."/>
            <person name="Liolios K."/>
            <person name="Ivanova N."/>
            <person name="Mavromatis K."/>
            <person name="Mikhailova N."/>
            <person name="Pati A."/>
            <person name="Chen A."/>
            <person name="Palaniappan K."/>
            <person name="Land M."/>
            <person name="Hauser L."/>
            <person name="Chang Y."/>
            <person name="Jeffries C."/>
            <person name="Rohde M."/>
            <person name="Sikorski J."/>
            <person name="Pukall R."/>
            <person name="Goker M."/>
            <person name="Woyke T."/>
            <person name="Bristow J."/>
            <person name="Eisen J."/>
            <person name="Markowitz V."/>
            <person name="Hugenholtz P."/>
            <person name="Kyrpides N."/>
            <person name="Klenk H."/>
        </authorList>
    </citation>
    <scope>NUCLEOTIDE SEQUENCE [LARGE SCALE GENOMIC DNA]</scope>
    <source>
        <strain evidence="9">ATCC 9345 / DSM 20595 / CCUG 17215 / LMG 16163 / NBRC 15585 / NCTC 8452 / 11018</strain>
    </source>
</reference>
<dbReference type="Proteomes" id="UP000000376">
    <property type="component" value="Chromosome"/>
</dbReference>
<feature type="transmembrane region" description="Helical" evidence="6">
    <location>
        <begin position="342"/>
        <end position="366"/>
    </location>
</feature>
<dbReference type="GO" id="GO:0022857">
    <property type="term" value="F:transmembrane transporter activity"/>
    <property type="evidence" value="ECO:0007669"/>
    <property type="project" value="InterPro"/>
</dbReference>
<keyword evidence="5 6" id="KW-0472">Membrane</keyword>
<evidence type="ECO:0000256" key="4">
    <source>
        <dbReference type="ARBA" id="ARBA00022989"/>
    </source>
</evidence>
<feature type="transmembrane region" description="Helical" evidence="6">
    <location>
        <begin position="286"/>
        <end position="306"/>
    </location>
</feature>
<feature type="transmembrane region" description="Helical" evidence="6">
    <location>
        <begin position="372"/>
        <end position="398"/>
    </location>
</feature>
<dbReference type="eggNOG" id="COG0477">
    <property type="taxonomic scope" value="Bacteria"/>
</dbReference>
<dbReference type="OrthoDB" id="7375466at2"/>
<evidence type="ECO:0000256" key="1">
    <source>
        <dbReference type="ARBA" id="ARBA00004651"/>
    </source>
</evidence>
<dbReference type="InterPro" id="IPR011701">
    <property type="entry name" value="MFS"/>
</dbReference>
<feature type="transmembrane region" description="Helical" evidence="6">
    <location>
        <begin position="493"/>
        <end position="513"/>
    </location>
</feature>
<dbReference type="Pfam" id="PF07690">
    <property type="entry name" value="MFS_1"/>
    <property type="match status" value="2"/>
</dbReference>
<sequence>MERRYWNILFVLIFGVSLIVLDGTIVAVSLPVIINDLGLTLTQAQWVSSLYTVVFAALLLPMGVLGDKWGRKKIFLTGLIVFAGASLLAALARGASLMLLARALQGIGGAMVLPATLSTINATFRDRSRATAFGIWGAAMATMAALGPLLGGWITTTFTWPWIFFVNVPLIVAVLPLAWKVLPDNAKDDTQPLPLGSALTSALAFAFIVFGLNEATTYGWWSPRQPFIIGSWEWNPPISASLISLAIGVVLLILFMVNQTRIQRHKGNVLIDVALFKITSFRHGNLTALTVAAGEFGVLFGLPLYLLNVRGLSPMNTAWILASLAAGAIVSGGLARHISAAIGPALTVVVGLGLEVVGIGFAATLVGPHTSILWLAVVLAVYGCGMGLASAQLASVVLADVPVERSGMGSAIQSTFRQIGSALGVALAGTTLAAAIRADLPDRLTRLHIPEAQANKLATITIDSAGGPMEGLSQGKAAVLDALHSGFSYGQHAVLIACGILLFLGFISSLLLWRDAAKGI</sequence>
<feature type="domain" description="Major facilitator superfamily (MFS) profile" evidence="7">
    <location>
        <begin position="8"/>
        <end position="517"/>
    </location>
</feature>
<feature type="transmembrane region" description="Helical" evidence="6">
    <location>
        <begin position="160"/>
        <end position="181"/>
    </location>
</feature>
<accession>D7BPA2</accession>
<evidence type="ECO:0000256" key="2">
    <source>
        <dbReference type="ARBA" id="ARBA00022448"/>
    </source>
</evidence>
<dbReference type="InterPro" id="IPR036259">
    <property type="entry name" value="MFS_trans_sf"/>
</dbReference>
<feature type="transmembrane region" description="Helical" evidence="6">
    <location>
        <begin position="7"/>
        <end position="34"/>
    </location>
</feature>
<feature type="transmembrane region" description="Helical" evidence="6">
    <location>
        <begin position="238"/>
        <end position="257"/>
    </location>
</feature>
<dbReference type="Gene3D" id="1.20.1250.20">
    <property type="entry name" value="MFS general substrate transporter like domains"/>
    <property type="match status" value="1"/>
</dbReference>
<evidence type="ECO:0000256" key="3">
    <source>
        <dbReference type="ARBA" id="ARBA00022692"/>
    </source>
</evidence>
<dbReference type="PANTHER" id="PTHR42718">
    <property type="entry name" value="MAJOR FACILITATOR SUPERFAMILY MULTIDRUG TRANSPORTER MFSC"/>
    <property type="match status" value="1"/>
</dbReference>
<comment type="subcellular location">
    <subcellularLocation>
        <location evidence="1">Cell membrane</location>
        <topology evidence="1">Multi-pass membrane protein</topology>
    </subcellularLocation>
</comment>
<protein>
    <submittedName>
        <fullName evidence="8">Drug resistance transporter, EmrB/QacA subfamily</fullName>
    </submittedName>
</protein>
<feature type="transmembrane region" description="Helical" evidence="6">
    <location>
        <begin position="46"/>
        <end position="65"/>
    </location>
</feature>
<dbReference type="PANTHER" id="PTHR42718:SF9">
    <property type="entry name" value="MAJOR FACILITATOR SUPERFAMILY MULTIDRUG TRANSPORTER MFSC"/>
    <property type="match status" value="1"/>
</dbReference>
<dbReference type="CDD" id="cd17321">
    <property type="entry name" value="MFS_MMR_MDR_like"/>
    <property type="match status" value="1"/>
</dbReference>
<evidence type="ECO:0000256" key="6">
    <source>
        <dbReference type="SAM" id="Phobius"/>
    </source>
</evidence>
<dbReference type="RefSeq" id="WP_013170247.1">
    <property type="nucleotide sequence ID" value="NC_014218.1"/>
</dbReference>
<dbReference type="InterPro" id="IPR020846">
    <property type="entry name" value="MFS_dom"/>
</dbReference>
<evidence type="ECO:0000313" key="8">
    <source>
        <dbReference type="EMBL" id="ADH92751.1"/>
    </source>
</evidence>
<proteinExistence type="predicted"/>
<dbReference type="KEGG" id="ahe:Arch_1031"/>
<keyword evidence="9" id="KW-1185">Reference proteome</keyword>
<dbReference type="PRINTS" id="PR01036">
    <property type="entry name" value="TCRTETB"/>
</dbReference>
<feature type="transmembrane region" description="Helical" evidence="6">
    <location>
        <begin position="132"/>
        <end position="154"/>
    </location>
</feature>
<dbReference type="HOGENOM" id="CLU_000960_28_2_11"/>
<evidence type="ECO:0000259" key="7">
    <source>
        <dbReference type="PROSITE" id="PS50850"/>
    </source>
</evidence>
<feature type="transmembrane region" description="Helical" evidence="6">
    <location>
        <begin position="419"/>
        <end position="438"/>
    </location>
</feature>